<feature type="domain" description="GGDEF" evidence="3">
    <location>
        <begin position="521"/>
        <end position="651"/>
    </location>
</feature>
<dbReference type="Gene3D" id="3.30.450.20">
    <property type="entry name" value="PAS domain"/>
    <property type="match status" value="2"/>
</dbReference>
<dbReference type="InterPro" id="IPR013655">
    <property type="entry name" value="PAS_fold_3"/>
</dbReference>
<dbReference type="Pfam" id="PF08447">
    <property type="entry name" value="PAS_3"/>
    <property type="match status" value="1"/>
</dbReference>
<dbReference type="InterPro" id="IPR000014">
    <property type="entry name" value="PAS"/>
</dbReference>
<dbReference type="InterPro" id="IPR001610">
    <property type="entry name" value="PAC"/>
</dbReference>
<evidence type="ECO:0000259" key="3">
    <source>
        <dbReference type="PROSITE" id="PS50887"/>
    </source>
</evidence>
<dbReference type="STRING" id="1120976.SAMN03080606_02914"/>
<dbReference type="NCBIfam" id="TIGR00229">
    <property type="entry name" value="sensory_box"/>
    <property type="match status" value="2"/>
</dbReference>
<dbReference type="NCBIfam" id="TIGR00254">
    <property type="entry name" value="GGDEF"/>
    <property type="match status" value="1"/>
</dbReference>
<dbReference type="PROSITE" id="PS51832">
    <property type="entry name" value="HD_GYP"/>
    <property type="match status" value="1"/>
</dbReference>
<feature type="domain" description="PAS" evidence="2">
    <location>
        <begin position="239"/>
        <end position="310"/>
    </location>
</feature>
<dbReference type="Pfam" id="PF00990">
    <property type="entry name" value="GGDEF"/>
    <property type="match status" value="1"/>
</dbReference>
<dbReference type="EMBL" id="FMUS01000020">
    <property type="protein sequence ID" value="SCY89204.1"/>
    <property type="molecule type" value="Genomic_DNA"/>
</dbReference>
<dbReference type="InterPro" id="IPR043128">
    <property type="entry name" value="Rev_trsase/Diguanyl_cyclase"/>
</dbReference>
<keyword evidence="6" id="KW-1185">Reference proteome</keyword>
<reference evidence="5 6" key="1">
    <citation type="submission" date="2016-10" db="EMBL/GenBank/DDBJ databases">
        <authorList>
            <person name="de Groot N.N."/>
        </authorList>
    </citation>
    <scope>NUCLEOTIDE SEQUENCE [LARGE SCALE GENOMIC DNA]</scope>
    <source>
        <strain evidence="5 6">DSM 18978</strain>
    </source>
</reference>
<evidence type="ECO:0000259" key="4">
    <source>
        <dbReference type="PROSITE" id="PS51832"/>
    </source>
</evidence>
<dbReference type="SMART" id="SM00471">
    <property type="entry name" value="HDc"/>
    <property type="match status" value="1"/>
</dbReference>
<keyword evidence="1" id="KW-0175">Coiled coil</keyword>
<dbReference type="RefSeq" id="WP_091545104.1">
    <property type="nucleotide sequence ID" value="NZ_FMUS01000020.1"/>
</dbReference>
<dbReference type="SUPFAM" id="SSF109604">
    <property type="entry name" value="HD-domain/PDEase-like"/>
    <property type="match status" value="1"/>
</dbReference>
<feature type="domain" description="HD-GYP" evidence="4">
    <location>
        <begin position="642"/>
        <end position="828"/>
    </location>
</feature>
<dbReference type="PROSITE" id="PS50112">
    <property type="entry name" value="PAS"/>
    <property type="match status" value="2"/>
</dbReference>
<dbReference type="Pfam" id="PF13426">
    <property type="entry name" value="PAS_9"/>
    <property type="match status" value="1"/>
</dbReference>
<gene>
    <name evidence="5" type="ORF">SAMN03080606_02914</name>
</gene>
<dbReference type="CDD" id="cd00130">
    <property type="entry name" value="PAS"/>
    <property type="match status" value="2"/>
</dbReference>
<dbReference type="Proteomes" id="UP000198636">
    <property type="component" value="Unassembled WGS sequence"/>
</dbReference>
<dbReference type="InterPro" id="IPR000160">
    <property type="entry name" value="GGDEF_dom"/>
</dbReference>
<organism evidence="5 6">
    <name type="scientific">Alkaliphilus peptidifermentans DSM 18978</name>
    <dbReference type="NCBI Taxonomy" id="1120976"/>
    <lineage>
        <taxon>Bacteria</taxon>
        <taxon>Bacillati</taxon>
        <taxon>Bacillota</taxon>
        <taxon>Clostridia</taxon>
        <taxon>Peptostreptococcales</taxon>
        <taxon>Natronincolaceae</taxon>
        <taxon>Alkaliphilus</taxon>
    </lineage>
</organism>
<evidence type="ECO:0000313" key="5">
    <source>
        <dbReference type="EMBL" id="SCY89204.1"/>
    </source>
</evidence>
<name>A0A1G5JM12_9FIRM</name>
<dbReference type="OrthoDB" id="9804747at2"/>
<dbReference type="SMART" id="SM00086">
    <property type="entry name" value="PAC"/>
    <property type="match status" value="2"/>
</dbReference>
<protein>
    <submittedName>
        <fullName evidence="5">PAS domain S-box-containing protein/diguanylate cyclase (GGDEF) domain-containing protein</fullName>
    </submittedName>
</protein>
<evidence type="ECO:0000256" key="1">
    <source>
        <dbReference type="SAM" id="Coils"/>
    </source>
</evidence>
<accession>A0A1G5JM12</accession>
<proteinExistence type="predicted"/>
<evidence type="ECO:0000313" key="6">
    <source>
        <dbReference type="Proteomes" id="UP000198636"/>
    </source>
</evidence>
<dbReference type="CDD" id="cd00077">
    <property type="entry name" value="HDc"/>
    <property type="match status" value="1"/>
</dbReference>
<dbReference type="SMART" id="SM00091">
    <property type="entry name" value="PAS"/>
    <property type="match status" value="2"/>
</dbReference>
<dbReference type="PANTHER" id="PTHR43155:SF2">
    <property type="entry name" value="CYCLIC DI-GMP PHOSPHODIESTERASE PA4108"/>
    <property type="match status" value="1"/>
</dbReference>
<feature type="domain" description="PAS" evidence="2">
    <location>
        <begin position="368"/>
        <end position="439"/>
    </location>
</feature>
<dbReference type="InterPro" id="IPR003607">
    <property type="entry name" value="HD/PDEase_dom"/>
</dbReference>
<dbReference type="Pfam" id="PF13487">
    <property type="entry name" value="HD_5"/>
    <property type="match status" value="1"/>
</dbReference>
<dbReference type="PROSITE" id="PS50887">
    <property type="entry name" value="GGDEF"/>
    <property type="match status" value="1"/>
</dbReference>
<evidence type="ECO:0000259" key="2">
    <source>
        <dbReference type="PROSITE" id="PS50112"/>
    </source>
</evidence>
<feature type="coiled-coil region" evidence="1">
    <location>
        <begin position="180"/>
        <end position="242"/>
    </location>
</feature>
<dbReference type="InterPro" id="IPR029787">
    <property type="entry name" value="Nucleotide_cyclase"/>
</dbReference>
<sequence length="828" mass="95686">MEKNYHKNIREAFITFLNHSTMKYFEFPFAHVDYKMILEDLLILSSANHVALNIYDGEKHALVTEEISSDEGQLKTLMEILGHPVKGKCWKLNEGDIIALKSKKLEKFPGLYELSDGEIPKTIASIIKAYFKIGDIYSIGLCHNDKLLGNILFFMGESNTLVDHEIIELFVHQLGIILLRKKAEEDLREKEIELNSVNEEMLSMNEELESSLHQLVAAEEELRDNYHQLKLKEEELKESEERWKFAIEGSGVGVWDWNLQTMEIHYSNKALEMFGYDEFEAIRIEETRDRVHPDDTKQVKKALAAHLEGETPIYETIYRVKCHNKEYKWILDKGKIVSYTEDGKPLRMVGTYIDFSERKQFEDEITKQKQIMESLFEYAPDAIARLDIQLQVIDINRKFTEIFGYNREECIGKHIDALIVYEEVKVEAEEINDKATQSMVVMAETYRKNKDGHLVPTIIRGGPTIVNGEIIGYHASYTDITERRKAEDRIKYLSYHDKLTGLYNRAYFEEQLEALDSYRYMPISIIIGDVNGLKLTNDVFGHLEGDNLLINVAEILIKGCRHTDIISRWGGDEFAIILPNTNEKEVIGICNRIKLECVQAKTEAIQISIALGYATKTSHTQKIREIIKEAEEKMYRHKLLENRSTRSQIINSLQTSLFEKSHETKEHAERMNNLGIKLGKRLGLNDNELDELSLLTLLHDIGKIAIPDSILTKPGSLTDEEWEIMKKHPEIGYRIAESSQELFHIADYILNHHERWDGNGYPQGLMGEEIPKLARILTIIDAYDVMTNSRTYKDPITHQEAINEMEKCSGKQFDPQITSVFIELLNEE</sequence>
<dbReference type="PANTHER" id="PTHR43155">
    <property type="entry name" value="CYCLIC DI-GMP PHOSPHODIESTERASE PA4108-RELATED"/>
    <property type="match status" value="1"/>
</dbReference>
<dbReference type="Gene3D" id="3.30.70.270">
    <property type="match status" value="1"/>
</dbReference>
<dbReference type="InterPro" id="IPR035965">
    <property type="entry name" value="PAS-like_dom_sf"/>
</dbReference>
<dbReference type="AlphaFoldDB" id="A0A1G5JM12"/>
<dbReference type="SUPFAM" id="SSF55073">
    <property type="entry name" value="Nucleotide cyclase"/>
    <property type="match status" value="1"/>
</dbReference>
<dbReference type="Gene3D" id="1.10.3210.10">
    <property type="entry name" value="Hypothetical protein af1432"/>
    <property type="match status" value="1"/>
</dbReference>
<dbReference type="CDD" id="cd01949">
    <property type="entry name" value="GGDEF"/>
    <property type="match status" value="1"/>
</dbReference>
<dbReference type="SMART" id="SM00267">
    <property type="entry name" value="GGDEF"/>
    <property type="match status" value="1"/>
</dbReference>
<dbReference type="InterPro" id="IPR037522">
    <property type="entry name" value="HD_GYP_dom"/>
</dbReference>
<dbReference type="SUPFAM" id="SSF55785">
    <property type="entry name" value="PYP-like sensor domain (PAS domain)"/>
    <property type="match status" value="2"/>
</dbReference>